<feature type="compositionally biased region" description="Low complexity" evidence="1">
    <location>
        <begin position="27"/>
        <end position="38"/>
    </location>
</feature>
<dbReference type="HOGENOM" id="CLU_1150826_0_0_11"/>
<organism evidence="3 4">
    <name type="scientific">Actinoplanes missouriensis (strain ATCC 14538 / DSM 43046 / CBS 188.64 / JCM 3121 / NBRC 102363 / NCIMB 12654 / NRRL B-3342 / UNCC 431)</name>
    <dbReference type="NCBI Taxonomy" id="512565"/>
    <lineage>
        <taxon>Bacteria</taxon>
        <taxon>Bacillati</taxon>
        <taxon>Actinomycetota</taxon>
        <taxon>Actinomycetes</taxon>
        <taxon>Micromonosporales</taxon>
        <taxon>Micromonosporaceae</taxon>
        <taxon>Actinoplanes</taxon>
    </lineage>
</organism>
<feature type="region of interest" description="Disordered" evidence="1">
    <location>
        <begin position="19"/>
        <end position="38"/>
    </location>
</feature>
<evidence type="ECO:0000256" key="1">
    <source>
        <dbReference type="SAM" id="MobiDB-lite"/>
    </source>
</evidence>
<protein>
    <recommendedName>
        <fullName evidence="5">Lipoprotein</fullName>
    </recommendedName>
</protein>
<keyword evidence="4" id="KW-1185">Reference proteome</keyword>
<sequence>MRRFAFIVTLLALAPTAGCSGDTPEQAPSSPAPSAVAGPAADASDALAGLAALALDRRYAALYTWDVGDGQPRNVIAMVANDGSWRVDIPRGAQGGTTDVSIVRTAAGVHQCSLGVTSTCVLVADKGEKVPGRYDPRVQRLFRQWLPAFTDRHEALAVSAVRPLAGAQGSCFSVDSVAAGLDAPVDVGIYCYAPDGLLTAARVNFGVLKLVKQVAAPATVQLPGPVISGTPLGMDAPPPPVVQPSSAGLPG</sequence>
<keyword evidence="2" id="KW-0732">Signal</keyword>
<evidence type="ECO:0008006" key="5">
    <source>
        <dbReference type="Google" id="ProtNLM"/>
    </source>
</evidence>
<feature type="signal peptide" evidence="2">
    <location>
        <begin position="1"/>
        <end position="20"/>
    </location>
</feature>
<accession>I0HJ72</accession>
<dbReference type="KEGG" id="ams:AMIS_78390"/>
<evidence type="ECO:0000313" key="3">
    <source>
        <dbReference type="EMBL" id="BAL93059.1"/>
    </source>
</evidence>
<proteinExistence type="predicted"/>
<feature type="chain" id="PRO_5039021936" description="Lipoprotein" evidence="2">
    <location>
        <begin position="21"/>
        <end position="251"/>
    </location>
</feature>
<dbReference type="EMBL" id="AP012319">
    <property type="protein sequence ID" value="BAL93059.1"/>
    <property type="molecule type" value="Genomic_DNA"/>
</dbReference>
<reference evidence="3 4" key="1">
    <citation type="submission" date="2012-02" db="EMBL/GenBank/DDBJ databases">
        <title>Complete genome sequence of Actinoplanes missouriensis 431 (= NBRC 102363).</title>
        <authorList>
            <person name="Ohnishi Y."/>
            <person name="Ishikawa J."/>
            <person name="Sekine M."/>
            <person name="Hosoyama A."/>
            <person name="Harada T."/>
            <person name="Narita H."/>
            <person name="Hata T."/>
            <person name="Konno Y."/>
            <person name="Tutikane K."/>
            <person name="Fujita N."/>
            <person name="Horinouchi S."/>
            <person name="Hayakawa M."/>
        </authorList>
    </citation>
    <scope>NUCLEOTIDE SEQUENCE [LARGE SCALE GENOMIC DNA]</scope>
    <source>
        <strain evidence="4">ATCC 14538 / DSM 43046 / CBS 188.64 / JCM 3121 / NBRC 102363 / NCIMB 12654 / NRRL B-3342 / UNCC 431</strain>
    </source>
</reference>
<dbReference type="RefSeq" id="WP_014447942.1">
    <property type="nucleotide sequence ID" value="NC_017093.1"/>
</dbReference>
<gene>
    <name evidence="3" type="ordered locus">AMIS_78390</name>
</gene>
<dbReference type="PATRIC" id="fig|512565.3.peg.7856"/>
<dbReference type="AlphaFoldDB" id="I0HJ72"/>
<dbReference type="eggNOG" id="ENOG503429N">
    <property type="taxonomic scope" value="Bacteria"/>
</dbReference>
<dbReference type="STRING" id="512565.AMIS_78390"/>
<feature type="region of interest" description="Disordered" evidence="1">
    <location>
        <begin position="231"/>
        <end position="251"/>
    </location>
</feature>
<evidence type="ECO:0000313" key="4">
    <source>
        <dbReference type="Proteomes" id="UP000007882"/>
    </source>
</evidence>
<evidence type="ECO:0000256" key="2">
    <source>
        <dbReference type="SAM" id="SignalP"/>
    </source>
</evidence>
<dbReference type="Proteomes" id="UP000007882">
    <property type="component" value="Chromosome"/>
</dbReference>
<name>I0HJ72_ACTM4</name>